<dbReference type="RefSeq" id="WP_203008178.1">
    <property type="nucleotide sequence ID" value="NZ_JADWYU010000246.1"/>
</dbReference>
<accession>A0A937USG1</accession>
<proteinExistence type="predicted"/>
<evidence type="ECO:0000313" key="1">
    <source>
        <dbReference type="EMBL" id="MBL7632083.1"/>
    </source>
</evidence>
<dbReference type="Proteomes" id="UP000604475">
    <property type="component" value="Unassembled WGS sequence"/>
</dbReference>
<sequence>MITYAALLRGVNVAGRAKVLMTDLRTAFAGLGFEGVSTYLQSGNVVFETETPRAALGADIEARLGAELGLRTTVLLRSGAELAAVVAANPFLGRQDDPAKLHVTFVAEDPDRALIPGLSALAAEGEEVAVVGRDVYLHCPHGYGRSKLTNTAVERRLAVLGTTRNWRTVLALRDRTAA</sequence>
<organism evidence="1 2">
    <name type="scientific">Frankia nepalensis</name>
    <dbReference type="NCBI Taxonomy" id="1836974"/>
    <lineage>
        <taxon>Bacteria</taxon>
        <taxon>Bacillati</taxon>
        <taxon>Actinomycetota</taxon>
        <taxon>Actinomycetes</taxon>
        <taxon>Frankiales</taxon>
        <taxon>Frankiaceae</taxon>
        <taxon>Frankia</taxon>
    </lineage>
</organism>
<gene>
    <name evidence="1" type="ORF">I7412_34010</name>
</gene>
<evidence type="ECO:0000313" key="2">
    <source>
        <dbReference type="Proteomes" id="UP000604475"/>
    </source>
</evidence>
<dbReference type="PANTHER" id="PTHR36439:SF1">
    <property type="entry name" value="DUF1697 DOMAIN-CONTAINING PROTEIN"/>
    <property type="match status" value="1"/>
</dbReference>
<reference evidence="1" key="1">
    <citation type="submission" date="2020-12" db="EMBL/GenBank/DDBJ databases">
        <title>Genomic characterization of non-nitrogen-fixing Frankia strains.</title>
        <authorList>
            <person name="Carlos-Shanley C."/>
            <person name="Guerra T."/>
            <person name="Hahn D."/>
        </authorList>
    </citation>
    <scope>NUCLEOTIDE SEQUENCE</scope>
    <source>
        <strain evidence="1">CN6</strain>
    </source>
</reference>
<dbReference type="SUPFAM" id="SSF160379">
    <property type="entry name" value="SP0830-like"/>
    <property type="match status" value="1"/>
</dbReference>
<dbReference type="PIRSF" id="PIRSF008502">
    <property type="entry name" value="UCP008502"/>
    <property type="match status" value="1"/>
</dbReference>
<dbReference type="InterPro" id="IPR012545">
    <property type="entry name" value="DUF1697"/>
</dbReference>
<keyword evidence="2" id="KW-1185">Reference proteome</keyword>
<name>A0A937USG1_9ACTN</name>
<dbReference type="Gene3D" id="3.30.70.1280">
    <property type="entry name" value="SP0830-like domains"/>
    <property type="match status" value="1"/>
</dbReference>
<protein>
    <submittedName>
        <fullName evidence="1">DUF1697 domain-containing protein</fullName>
    </submittedName>
</protein>
<dbReference type="Pfam" id="PF08002">
    <property type="entry name" value="DUF1697"/>
    <property type="match status" value="1"/>
</dbReference>
<comment type="caution">
    <text evidence="1">The sequence shown here is derived from an EMBL/GenBank/DDBJ whole genome shotgun (WGS) entry which is preliminary data.</text>
</comment>
<dbReference type="PANTHER" id="PTHR36439">
    <property type="entry name" value="BLL4334 PROTEIN"/>
    <property type="match status" value="1"/>
</dbReference>
<dbReference type="EMBL" id="JAEACQ010000294">
    <property type="protein sequence ID" value="MBL7632083.1"/>
    <property type="molecule type" value="Genomic_DNA"/>
</dbReference>
<dbReference type="AlphaFoldDB" id="A0A937USG1"/>